<evidence type="ECO:0000256" key="6">
    <source>
        <dbReference type="ARBA" id="ARBA00022842"/>
    </source>
</evidence>
<keyword evidence="3 10" id="KW-0808">Transferase</keyword>
<keyword evidence="6" id="KW-0460">Magnesium</keyword>
<dbReference type="Pfam" id="PF00583">
    <property type="entry name" value="Acetyltransf_1"/>
    <property type="match status" value="1"/>
</dbReference>
<feature type="region of interest" description="Disordered" evidence="8">
    <location>
        <begin position="1"/>
        <end position="45"/>
    </location>
</feature>
<dbReference type="GO" id="GO:0004145">
    <property type="term" value="F:diamine N-acetyltransferase activity"/>
    <property type="evidence" value="ECO:0007669"/>
    <property type="project" value="TreeGrafter"/>
</dbReference>
<comment type="caution">
    <text evidence="10">The sequence shown here is derived from an EMBL/GenBank/DDBJ whole genome shotgun (WGS) entry which is preliminary data.</text>
</comment>
<feature type="compositionally biased region" description="Basic and acidic residues" evidence="8">
    <location>
        <begin position="25"/>
        <end position="44"/>
    </location>
</feature>
<evidence type="ECO:0000313" key="10">
    <source>
        <dbReference type="EMBL" id="KGQ13250.1"/>
    </source>
</evidence>
<dbReference type="SUPFAM" id="SSF55729">
    <property type="entry name" value="Acyl-CoA N-acyltransferases (Nat)"/>
    <property type="match status" value="1"/>
</dbReference>
<dbReference type="GO" id="GO:0005737">
    <property type="term" value="C:cytoplasm"/>
    <property type="evidence" value="ECO:0007669"/>
    <property type="project" value="UniProtKB-SubCell"/>
</dbReference>
<feature type="domain" description="N-acetyltransferase" evidence="9">
    <location>
        <begin position="81"/>
        <end position="241"/>
    </location>
</feature>
<keyword evidence="2" id="KW-0963">Cytoplasm</keyword>
<comment type="subcellular location">
    <subcellularLocation>
        <location evidence="1">Cytoplasm</location>
    </subcellularLocation>
</comment>
<evidence type="ECO:0000259" key="9">
    <source>
        <dbReference type="PROSITE" id="PS51186"/>
    </source>
</evidence>
<evidence type="ECO:0000256" key="7">
    <source>
        <dbReference type="ARBA" id="ARBA00023315"/>
    </source>
</evidence>
<dbReference type="EMBL" id="ANFO01000049">
    <property type="protein sequence ID" value="KGQ13250.1"/>
    <property type="molecule type" value="Genomic_DNA"/>
</dbReference>
<keyword evidence="4" id="KW-0479">Metal-binding</keyword>
<protein>
    <submittedName>
        <fullName evidence="10">Spermidine N(1)-acetyltransferase</fullName>
    </submittedName>
</protein>
<dbReference type="InterPro" id="IPR000182">
    <property type="entry name" value="GNAT_dom"/>
</dbReference>
<keyword evidence="5" id="KW-0732">Signal</keyword>
<feature type="compositionally biased region" description="Basic and acidic residues" evidence="8">
    <location>
        <begin position="1"/>
        <end position="18"/>
    </location>
</feature>
<dbReference type="HOGENOM" id="CLU_013985_3_2_1"/>
<dbReference type="Pfam" id="PF06932">
    <property type="entry name" value="DUF1283"/>
    <property type="match status" value="1"/>
</dbReference>
<dbReference type="InterPro" id="IPR016181">
    <property type="entry name" value="Acyl_CoA_acyltransferase"/>
</dbReference>
<dbReference type="PANTHER" id="PTHR43415">
    <property type="entry name" value="SPERMIDINE N(1)-ACETYLTRANSFERASE"/>
    <property type="match status" value="1"/>
</dbReference>
<sequence>MTRQRAAEEKEQWNDTRNLRQKINRHNEKVFDRESARGDKDWAKQDAAQDTFDKCQQSANVNAYWEPNTLRCLDRRTELPIRLRPLEREDLRFVHQLDNNASVMRYWFEEPYEAFVELSDLYDKHIHDQSERRFVIDCNGVNAGLVELVEIDHIHRRAEFQIIITPEFQGKGLASRAAKLAMDYGFTVLNLYKLYLIVDKENDKAVHIYKKLGFIVEGELIHEFFINGQYRDAIRMCIFQQQFLAQKTPEKTLLKPTAQ</sequence>
<evidence type="ECO:0000256" key="4">
    <source>
        <dbReference type="ARBA" id="ARBA00022723"/>
    </source>
</evidence>
<dbReference type="Gene3D" id="3.40.630.30">
    <property type="match status" value="1"/>
</dbReference>
<dbReference type="PANTHER" id="PTHR43415:SF6">
    <property type="entry name" value="SPERMIDINE N(1)-ACETYLTRANSFERASE"/>
    <property type="match status" value="1"/>
</dbReference>
<reference evidence="10 11" key="1">
    <citation type="submission" date="2012-10" db="EMBL/GenBank/DDBJ databases">
        <title>Genome sequencing and analysis of entomopathogenic fungi Beauveria bassiana D1-5.</title>
        <authorList>
            <person name="Li Q."/>
            <person name="Wang L."/>
            <person name="Zhang Z."/>
            <person name="Wang Q."/>
            <person name="Ren J."/>
            <person name="Wang M."/>
            <person name="Xu W."/>
            <person name="Wang J."/>
            <person name="Lu Y."/>
            <person name="Du Q."/>
            <person name="Sun Z."/>
        </authorList>
    </citation>
    <scope>NUCLEOTIDE SEQUENCE [LARGE SCALE GENOMIC DNA]</scope>
    <source>
        <strain evidence="10 11">D1-5</strain>
    </source>
</reference>
<evidence type="ECO:0000313" key="11">
    <source>
        <dbReference type="Proteomes" id="UP000030106"/>
    </source>
</evidence>
<evidence type="ECO:0000256" key="2">
    <source>
        <dbReference type="ARBA" id="ARBA00022490"/>
    </source>
</evidence>
<organism evidence="10 11">
    <name type="scientific">Beauveria bassiana D1-5</name>
    <dbReference type="NCBI Taxonomy" id="1245745"/>
    <lineage>
        <taxon>Eukaryota</taxon>
        <taxon>Fungi</taxon>
        <taxon>Dikarya</taxon>
        <taxon>Ascomycota</taxon>
        <taxon>Pezizomycotina</taxon>
        <taxon>Sordariomycetes</taxon>
        <taxon>Hypocreomycetidae</taxon>
        <taxon>Hypocreales</taxon>
        <taxon>Cordycipitaceae</taxon>
        <taxon>Beauveria</taxon>
    </lineage>
</organism>
<dbReference type="InterPro" id="IPR009700">
    <property type="entry name" value="DUF1283"/>
</dbReference>
<dbReference type="STRING" id="1245745.A0A0A2W497"/>
<dbReference type="PROSITE" id="PS51186">
    <property type="entry name" value="GNAT"/>
    <property type="match status" value="1"/>
</dbReference>
<dbReference type="Proteomes" id="UP000030106">
    <property type="component" value="Unassembled WGS sequence"/>
</dbReference>
<proteinExistence type="predicted"/>
<keyword evidence="7" id="KW-0012">Acyltransferase</keyword>
<dbReference type="GO" id="GO:0046872">
    <property type="term" value="F:metal ion binding"/>
    <property type="evidence" value="ECO:0007669"/>
    <property type="project" value="UniProtKB-KW"/>
</dbReference>
<evidence type="ECO:0000256" key="3">
    <source>
        <dbReference type="ARBA" id="ARBA00022679"/>
    </source>
</evidence>
<dbReference type="AlphaFoldDB" id="A0A0A2W497"/>
<evidence type="ECO:0000256" key="8">
    <source>
        <dbReference type="SAM" id="MobiDB-lite"/>
    </source>
</evidence>
<dbReference type="FunFam" id="3.40.630.30:FF:000007">
    <property type="entry name" value="Spermidine N(1)-acetyltransferase"/>
    <property type="match status" value="1"/>
</dbReference>
<evidence type="ECO:0000256" key="5">
    <source>
        <dbReference type="ARBA" id="ARBA00022729"/>
    </source>
</evidence>
<accession>A0A0A2W497</accession>
<dbReference type="NCBIfam" id="NF011709">
    <property type="entry name" value="PRK15130.1"/>
    <property type="match status" value="1"/>
</dbReference>
<name>A0A0A2W497_BEABA</name>
<dbReference type="CDD" id="cd04301">
    <property type="entry name" value="NAT_SF"/>
    <property type="match status" value="1"/>
</dbReference>
<evidence type="ECO:0000256" key="1">
    <source>
        <dbReference type="ARBA" id="ARBA00004496"/>
    </source>
</evidence>
<gene>
    <name evidence="10" type="ORF">BBAD15_g973</name>
</gene>